<dbReference type="FunFam" id="1.10.510.10:FF:000208">
    <property type="entry name" value="serine/threonine-protein kinase BLUS1 isoform X1"/>
    <property type="match status" value="1"/>
</dbReference>
<dbReference type="FunFam" id="3.30.200.20:FF:000099">
    <property type="entry name" value="Serine/threonine-protein kinase BLUS1"/>
    <property type="match status" value="1"/>
</dbReference>
<dbReference type="SUPFAM" id="SSF52467">
    <property type="entry name" value="DHS-like NAD/FAD-binding domain"/>
    <property type="match status" value="1"/>
</dbReference>
<feature type="region of interest" description="Disordered" evidence="4">
    <location>
        <begin position="417"/>
        <end position="520"/>
    </location>
</feature>
<reference evidence="6" key="1">
    <citation type="submission" date="2018-10" db="EMBL/GenBank/DDBJ databases">
        <title>Population genomic analysis revealed the cold adaptation of white poplar.</title>
        <authorList>
            <person name="Liu Y.-J."/>
        </authorList>
    </citation>
    <scope>NUCLEOTIDE SEQUENCE [LARGE SCALE GENOMIC DNA]</scope>
    <source>
        <strain evidence="6">PAL-ZL1</strain>
    </source>
</reference>
<evidence type="ECO:0000256" key="3">
    <source>
        <dbReference type="PROSITE-ProRule" id="PRU10141"/>
    </source>
</evidence>
<dbReference type="SMART" id="SM00220">
    <property type="entry name" value="S_TKc"/>
    <property type="match status" value="1"/>
</dbReference>
<dbReference type="PROSITE" id="PS00107">
    <property type="entry name" value="PROTEIN_KINASE_ATP"/>
    <property type="match status" value="1"/>
</dbReference>
<protein>
    <recommendedName>
        <fullName evidence="5">Protein kinase domain-containing protein</fullName>
    </recommendedName>
</protein>
<dbReference type="InterPro" id="IPR011009">
    <property type="entry name" value="Kinase-like_dom_sf"/>
</dbReference>
<dbReference type="InterPro" id="IPR047173">
    <property type="entry name" value="STRAD_A/B-like"/>
</dbReference>
<dbReference type="CDD" id="cd06610">
    <property type="entry name" value="STKc_OSR1_SPAK"/>
    <property type="match status" value="1"/>
</dbReference>
<dbReference type="PROSITE" id="PS50011">
    <property type="entry name" value="PROTEIN_KINASE_DOM"/>
    <property type="match status" value="1"/>
</dbReference>
<comment type="similarity">
    <text evidence="2">Belongs to the deoxyhypusine synthase family.</text>
</comment>
<dbReference type="AlphaFoldDB" id="A0A4U5QF77"/>
<dbReference type="GO" id="GO:0005524">
    <property type="term" value="F:ATP binding"/>
    <property type="evidence" value="ECO:0007669"/>
    <property type="project" value="UniProtKB-UniRule"/>
</dbReference>
<dbReference type="InterPro" id="IPR002773">
    <property type="entry name" value="Deoxyhypusine_synthase"/>
</dbReference>
<dbReference type="PANTHER" id="PTHR48014:SF24">
    <property type="entry name" value="PROTEIN KINASE SUPERFAMILY PROTEIN"/>
    <property type="match status" value="1"/>
</dbReference>
<dbReference type="InterPro" id="IPR029035">
    <property type="entry name" value="DHS-like_NAD/FAD-binding_dom"/>
</dbReference>
<dbReference type="InterPro" id="IPR017441">
    <property type="entry name" value="Protein_kinase_ATP_BS"/>
</dbReference>
<comment type="caution">
    <text evidence="6">The sequence shown here is derived from an EMBL/GenBank/DDBJ whole genome shotgun (WGS) entry which is preliminary data.</text>
</comment>
<accession>A0A4U5QF77</accession>
<dbReference type="Pfam" id="PF01916">
    <property type="entry name" value="DS"/>
    <property type="match status" value="2"/>
</dbReference>
<dbReference type="EMBL" id="RCHU01000283">
    <property type="protein sequence ID" value="TKS09210.1"/>
    <property type="molecule type" value="Genomic_DNA"/>
</dbReference>
<comment type="similarity">
    <text evidence="1">Belongs to the protein kinase superfamily. STE Ser/Thr protein kinase family. STE20 subfamily.</text>
</comment>
<name>A0A4U5QF77_POPAL</name>
<dbReference type="InterPro" id="IPR000719">
    <property type="entry name" value="Prot_kinase_dom"/>
</dbReference>
<keyword evidence="3" id="KW-0547">Nucleotide-binding</keyword>
<dbReference type="GO" id="GO:0043539">
    <property type="term" value="F:protein serine/threonine kinase activator activity"/>
    <property type="evidence" value="ECO:0007669"/>
    <property type="project" value="InterPro"/>
</dbReference>
<proteinExistence type="inferred from homology"/>
<dbReference type="STRING" id="43335.A0A4U5QF77"/>
<dbReference type="Gene3D" id="1.10.510.10">
    <property type="entry name" value="Transferase(Phosphotransferase) domain 1"/>
    <property type="match status" value="1"/>
</dbReference>
<feature type="binding site" evidence="3">
    <location>
        <position position="42"/>
    </location>
    <ligand>
        <name>ATP</name>
        <dbReference type="ChEBI" id="CHEBI:30616"/>
    </ligand>
</feature>
<evidence type="ECO:0000256" key="4">
    <source>
        <dbReference type="SAM" id="MobiDB-lite"/>
    </source>
</evidence>
<dbReference type="InterPro" id="IPR036982">
    <property type="entry name" value="Deoxyhypusine_synthase_sf"/>
</dbReference>
<organism evidence="6">
    <name type="scientific">Populus alba</name>
    <name type="common">White poplar</name>
    <dbReference type="NCBI Taxonomy" id="43335"/>
    <lineage>
        <taxon>Eukaryota</taxon>
        <taxon>Viridiplantae</taxon>
        <taxon>Streptophyta</taxon>
        <taxon>Embryophyta</taxon>
        <taxon>Tracheophyta</taxon>
        <taxon>Spermatophyta</taxon>
        <taxon>Magnoliopsida</taxon>
        <taxon>eudicotyledons</taxon>
        <taxon>Gunneridae</taxon>
        <taxon>Pentapetalae</taxon>
        <taxon>rosids</taxon>
        <taxon>fabids</taxon>
        <taxon>Malpighiales</taxon>
        <taxon>Salicaceae</taxon>
        <taxon>Saliceae</taxon>
        <taxon>Populus</taxon>
    </lineage>
</organism>
<evidence type="ECO:0000256" key="2">
    <source>
        <dbReference type="ARBA" id="ARBA00009892"/>
    </source>
</evidence>
<feature type="compositionally biased region" description="Polar residues" evidence="4">
    <location>
        <begin position="491"/>
        <end position="503"/>
    </location>
</feature>
<dbReference type="GO" id="GO:0004672">
    <property type="term" value="F:protein kinase activity"/>
    <property type="evidence" value="ECO:0007669"/>
    <property type="project" value="InterPro"/>
</dbReference>
<gene>
    <name evidence="6" type="ORF">D5086_0000096140</name>
</gene>
<dbReference type="PANTHER" id="PTHR48014">
    <property type="entry name" value="SERINE/THREONINE-PROTEIN KINASE FRAY2"/>
    <property type="match status" value="1"/>
</dbReference>
<evidence type="ECO:0000259" key="5">
    <source>
        <dbReference type="PROSITE" id="PS50011"/>
    </source>
</evidence>
<feature type="region of interest" description="Disordered" evidence="4">
    <location>
        <begin position="351"/>
        <end position="387"/>
    </location>
</feature>
<dbReference type="SUPFAM" id="SSF56112">
    <property type="entry name" value="Protein kinase-like (PK-like)"/>
    <property type="match status" value="1"/>
</dbReference>
<dbReference type="Gene3D" id="3.30.200.20">
    <property type="entry name" value="Phosphorylase Kinase, domain 1"/>
    <property type="match status" value="1"/>
</dbReference>
<feature type="compositionally biased region" description="Low complexity" evidence="4">
    <location>
        <begin position="357"/>
        <end position="371"/>
    </location>
</feature>
<evidence type="ECO:0000313" key="6">
    <source>
        <dbReference type="EMBL" id="TKS09210.1"/>
    </source>
</evidence>
<dbReference type="Pfam" id="PF00069">
    <property type="entry name" value="Pkinase"/>
    <property type="match status" value="1"/>
</dbReference>
<feature type="compositionally biased region" description="Polar residues" evidence="4">
    <location>
        <begin position="465"/>
        <end position="477"/>
    </location>
</feature>
<feature type="domain" description="Protein kinase" evidence="5">
    <location>
        <begin position="13"/>
        <end position="274"/>
    </location>
</feature>
<dbReference type="Gene3D" id="3.40.910.10">
    <property type="entry name" value="Deoxyhypusine synthase"/>
    <property type="match status" value="3"/>
</dbReference>
<sequence>MEKKKYPIGSENYLLYEEVGQGVSASVHRALCVPFDEIVAIKILDFERDNADLSNISREVQTMILVNHPNVLKSHCSFVSDHNLWVVMPFMSGGSCLHILKAAYPDGFEELVIATILREVLKGIEYLHQQGHIHRDVKAGNILVDGRGAVKLGDFGVSACLFDSGDRQRMRNTFVGTPCWMAPEVMEQLHGYDFKADIWSFGITALELAHGHAPFSKYPPMKVLLMTLQNAPPGLDLERDKKFSKSFKQMIASCLVKDPLKRPSANKLLKHSFFKQARSNDYIVRTLLDGLPDLGDRIKALKRKEEDMLAQKKMPDGEMEELSQNEYKRGISGWNFNLEDVKAQASLIPDAEDHSTDSNPGGSSSSLSTLDAVEKQSEPRNSSLGQVTEMMEDKDVQNRAAPLPSVNSAINITRVRSVKSDDDSINASPCHERRVSQNSSLFSDRVEGNATERPASDINGKPSDKLQNQPPNNSNINGAIINQDGDDAPSENPSKPFKSSGNSEELDEKAKPPVVQQRGRFKVTSENVDIEKAISPLVLQKSHSMQVLTQHPGTPSPSPSETIPSTVLGHPVFPLLLSILQTNITQRDDILHLMRQLSGGDTAGNRATDGGWATMEKSLLEAAHDREKELLHEITELQWRLIRTQEELQKYKTENAQWVPSFPPLKLDIQVVNDMLDWRLVDEEIAELCSEEERELAYRESVDVLLTTAGGMEEDLIKCLASTYKGDFSLPGPQLHSKGLNRIGNLLVPHDNYCKFEDWIIPIFDQMLKEQIEENSIPVFCPGLTDGSLGDKVYFHSFRSLGLIVDIVQASYMQCQFDGSDSGAHPDEAVSREELRSSAKTVKVHCDATTAFPLLVHETFVQRRNSSRSDAQN</sequence>
<evidence type="ECO:0000256" key="1">
    <source>
        <dbReference type="ARBA" id="ARBA00008874"/>
    </source>
</evidence>
<keyword evidence="3" id="KW-0067">ATP-binding</keyword>